<proteinExistence type="predicted"/>
<accession>A0A0K8TWY0</accession>
<dbReference type="InterPro" id="IPR057191">
    <property type="entry name" value="DUF7869"/>
</dbReference>
<dbReference type="Pfam" id="PF25273">
    <property type="entry name" value="DUF7869"/>
    <property type="match status" value="1"/>
</dbReference>
<organism evidence="2">
    <name type="scientific">Bactrocera latifrons</name>
    <name type="common">Malaysian fruit fly</name>
    <name type="synonym">Chaetodacus latifrons</name>
    <dbReference type="NCBI Taxonomy" id="174628"/>
    <lineage>
        <taxon>Eukaryota</taxon>
        <taxon>Metazoa</taxon>
        <taxon>Ecdysozoa</taxon>
        <taxon>Arthropoda</taxon>
        <taxon>Hexapoda</taxon>
        <taxon>Insecta</taxon>
        <taxon>Pterygota</taxon>
        <taxon>Neoptera</taxon>
        <taxon>Endopterygota</taxon>
        <taxon>Diptera</taxon>
        <taxon>Brachycera</taxon>
        <taxon>Muscomorpha</taxon>
        <taxon>Tephritoidea</taxon>
        <taxon>Tephritidae</taxon>
        <taxon>Bactrocera</taxon>
        <taxon>Bactrocera</taxon>
    </lineage>
</organism>
<name>A0A0K8TWY0_BACLA</name>
<evidence type="ECO:0000313" key="2">
    <source>
        <dbReference type="EMBL" id="JAI18766.1"/>
    </source>
</evidence>
<reference evidence="2" key="1">
    <citation type="submission" date="2015-06" db="EMBL/GenBank/DDBJ databases">
        <authorList>
            <person name="Hoefler B.C."/>
            <person name="Straight P.D."/>
        </authorList>
    </citation>
    <scope>NUCLEOTIDE SEQUENCE</scope>
</reference>
<gene>
    <name evidence="2" type="ORF">c0_g1_i2</name>
</gene>
<dbReference type="PANTHER" id="PTHR34415:SF1">
    <property type="entry name" value="INTEGRASE CATALYTIC DOMAIN-CONTAINING PROTEIN"/>
    <property type="match status" value="1"/>
</dbReference>
<sequence>MALPLPGRLPKFKDFRIMKLPSSKTKSSIYRKYIYSLSDAELKMSNRSFRRIWSKYIPYVTVMKPADDLCDVCREILTVVTAVVLSFDFDQTVHYPASPQQPGTAYFKATKRCGVFGITDEKQKVQYNYMLDEKDDVGKGPNCFVSILHYHLETYYKDTETLVLLCDNCVGQNKNNTVLSYLQWRLARGLNKTILFNFLLTGHTKFAPDRYFGIVKSKYAVSNIDTYAGLL</sequence>
<dbReference type="EMBL" id="GDHF01033548">
    <property type="protein sequence ID" value="JAI18766.1"/>
    <property type="molecule type" value="Transcribed_RNA"/>
</dbReference>
<evidence type="ECO:0000259" key="1">
    <source>
        <dbReference type="Pfam" id="PF25273"/>
    </source>
</evidence>
<feature type="domain" description="DUF7869" evidence="1">
    <location>
        <begin position="134"/>
        <end position="230"/>
    </location>
</feature>
<dbReference type="OrthoDB" id="8059833at2759"/>
<dbReference type="AlphaFoldDB" id="A0A0K8TWY0"/>
<protein>
    <recommendedName>
        <fullName evidence="1">DUF7869 domain-containing protein</fullName>
    </recommendedName>
</protein>
<dbReference type="PANTHER" id="PTHR34415">
    <property type="entry name" value="INTEGRASE CATALYTIC DOMAIN-CONTAINING PROTEIN"/>
    <property type="match status" value="1"/>
</dbReference>